<dbReference type="Gene3D" id="2.30.29.30">
    <property type="entry name" value="Pleckstrin-homology domain (PH domain)/Phosphotyrosine-binding domain (PTB)"/>
    <property type="match status" value="1"/>
</dbReference>
<keyword evidence="5 6" id="KW-0067">ATP-binding</keyword>
<evidence type="ECO:0000259" key="9">
    <source>
        <dbReference type="PROSITE" id="PS50011"/>
    </source>
</evidence>
<keyword evidence="1 7" id="KW-0723">Serine/threonine-protein kinase</keyword>
<dbReference type="Gene3D" id="1.10.510.10">
    <property type="entry name" value="Transferase(Phosphotransferase) domain 1"/>
    <property type="match status" value="1"/>
</dbReference>
<dbReference type="SUPFAM" id="SSF50729">
    <property type="entry name" value="PH domain-like"/>
    <property type="match status" value="1"/>
</dbReference>
<dbReference type="InterPro" id="IPR000719">
    <property type="entry name" value="Prot_kinase_dom"/>
</dbReference>
<comment type="similarity">
    <text evidence="7">Belongs to the protein kinase superfamily. Ser/Thr protein kinase family. MAP kinase subfamily.</text>
</comment>
<dbReference type="GO" id="GO:0005524">
    <property type="term" value="F:ATP binding"/>
    <property type="evidence" value="ECO:0007669"/>
    <property type="project" value="UniProtKB-UniRule"/>
</dbReference>
<dbReference type="Pfam" id="PF00169">
    <property type="entry name" value="PH"/>
    <property type="match status" value="1"/>
</dbReference>
<comment type="caution">
    <text evidence="10">The sequence shown here is derived from an EMBL/GenBank/DDBJ whole genome shotgun (WGS) entry which is preliminary data.</text>
</comment>
<dbReference type="SUPFAM" id="SSF49562">
    <property type="entry name" value="C2 domain (Calcium/lipid-binding domain, CaLB)"/>
    <property type="match status" value="1"/>
</dbReference>
<dbReference type="Proteomes" id="UP000266239">
    <property type="component" value="Unassembled WGS sequence"/>
</dbReference>
<dbReference type="PROSITE" id="PS50003">
    <property type="entry name" value="PH_DOMAIN"/>
    <property type="match status" value="1"/>
</dbReference>
<dbReference type="EC" id="2.7.11.24" evidence="7"/>
<evidence type="ECO:0000256" key="5">
    <source>
        <dbReference type="ARBA" id="ARBA00022840"/>
    </source>
</evidence>
<dbReference type="InterPro" id="IPR017441">
    <property type="entry name" value="Protein_kinase_ATP_BS"/>
</dbReference>
<feature type="domain" description="PH" evidence="8">
    <location>
        <begin position="264"/>
        <end position="359"/>
    </location>
</feature>
<evidence type="ECO:0000256" key="2">
    <source>
        <dbReference type="ARBA" id="ARBA00022679"/>
    </source>
</evidence>
<dbReference type="PROSITE" id="PS01351">
    <property type="entry name" value="MAPK"/>
    <property type="match status" value="1"/>
</dbReference>
<dbReference type="SUPFAM" id="SSF56112">
    <property type="entry name" value="Protein kinase-like (PK-like)"/>
    <property type="match status" value="1"/>
</dbReference>
<dbReference type="Gene3D" id="2.60.40.150">
    <property type="entry name" value="C2 domain"/>
    <property type="match status" value="1"/>
</dbReference>
<keyword evidence="3 6" id="KW-0547">Nucleotide-binding</keyword>
<dbReference type="SMART" id="SM00220">
    <property type="entry name" value="S_TKc"/>
    <property type="match status" value="1"/>
</dbReference>
<dbReference type="CDD" id="cd00821">
    <property type="entry name" value="PH"/>
    <property type="match status" value="1"/>
</dbReference>
<gene>
    <name evidence="10" type="ORF">DYB25_000672</name>
</gene>
<comment type="cofactor">
    <cofactor evidence="7">
        <name>Mg(2+)</name>
        <dbReference type="ChEBI" id="CHEBI:18420"/>
    </cofactor>
</comment>
<dbReference type="InterPro" id="IPR035892">
    <property type="entry name" value="C2_domain_sf"/>
</dbReference>
<dbReference type="InterPro" id="IPR008271">
    <property type="entry name" value="Ser/Thr_kinase_AS"/>
</dbReference>
<dbReference type="PANTHER" id="PTHR24055">
    <property type="entry name" value="MITOGEN-ACTIVATED PROTEIN KINASE"/>
    <property type="match status" value="1"/>
</dbReference>
<name>A0A397C5R5_APHAT</name>
<organism evidence="10 11">
    <name type="scientific">Aphanomyces astaci</name>
    <name type="common">Crayfish plague agent</name>
    <dbReference type="NCBI Taxonomy" id="112090"/>
    <lineage>
        <taxon>Eukaryota</taxon>
        <taxon>Sar</taxon>
        <taxon>Stramenopiles</taxon>
        <taxon>Oomycota</taxon>
        <taxon>Saprolegniomycetes</taxon>
        <taxon>Saprolegniales</taxon>
        <taxon>Verrucalvaceae</taxon>
        <taxon>Aphanomyces</taxon>
    </lineage>
</organism>
<evidence type="ECO:0000259" key="8">
    <source>
        <dbReference type="PROSITE" id="PS50003"/>
    </source>
</evidence>
<dbReference type="FunFam" id="3.30.200.20:FF:000046">
    <property type="entry name" value="Mitogen-activated protein kinase"/>
    <property type="match status" value="1"/>
</dbReference>
<dbReference type="CDD" id="cd00030">
    <property type="entry name" value="C2"/>
    <property type="match status" value="1"/>
</dbReference>
<dbReference type="InterPro" id="IPR011993">
    <property type="entry name" value="PH-like_dom_sf"/>
</dbReference>
<dbReference type="Pfam" id="PF00069">
    <property type="entry name" value="Pkinase"/>
    <property type="match status" value="1"/>
</dbReference>
<reference evidence="10 11" key="1">
    <citation type="submission" date="2018-08" db="EMBL/GenBank/DDBJ databases">
        <title>Aphanomyces genome sequencing and annotation.</title>
        <authorList>
            <person name="Minardi D."/>
            <person name="Oidtmann B."/>
            <person name="Van Der Giezen M."/>
            <person name="Studholme D.J."/>
        </authorList>
    </citation>
    <scope>NUCLEOTIDE SEQUENCE [LARGE SCALE GENOMIC DNA]</scope>
    <source>
        <strain evidence="10 11">Yx</strain>
    </source>
</reference>
<dbReference type="InterPro" id="IPR050117">
    <property type="entry name" value="MAPK"/>
</dbReference>
<dbReference type="AlphaFoldDB" id="A0A397C5R5"/>
<dbReference type="Gene3D" id="3.30.200.20">
    <property type="entry name" value="Phosphorylase Kinase, domain 1"/>
    <property type="match status" value="1"/>
</dbReference>
<dbReference type="EMBL" id="QUTA01000850">
    <property type="protein sequence ID" value="RHY36765.1"/>
    <property type="molecule type" value="Genomic_DNA"/>
</dbReference>
<dbReference type="InterPro" id="IPR001849">
    <property type="entry name" value="PH_domain"/>
</dbReference>
<dbReference type="PROSITE" id="PS00108">
    <property type="entry name" value="PROTEIN_KINASE_ST"/>
    <property type="match status" value="1"/>
</dbReference>
<keyword evidence="2 7" id="KW-0808">Transferase</keyword>
<keyword evidence="7" id="KW-0460">Magnesium</keyword>
<evidence type="ECO:0000313" key="11">
    <source>
        <dbReference type="Proteomes" id="UP000266239"/>
    </source>
</evidence>
<dbReference type="SMART" id="SM00233">
    <property type="entry name" value="PH"/>
    <property type="match status" value="1"/>
</dbReference>
<dbReference type="PROSITE" id="PS50011">
    <property type="entry name" value="PROTEIN_KINASE_DOM"/>
    <property type="match status" value="1"/>
</dbReference>
<proteinExistence type="inferred from homology"/>
<evidence type="ECO:0000256" key="4">
    <source>
        <dbReference type="ARBA" id="ARBA00022777"/>
    </source>
</evidence>
<dbReference type="GO" id="GO:0004707">
    <property type="term" value="F:MAP kinase activity"/>
    <property type="evidence" value="ECO:0007669"/>
    <property type="project" value="UniProtKB-EC"/>
</dbReference>
<comment type="catalytic activity">
    <reaction evidence="7">
        <text>L-threonyl-[protein] + ATP = O-phospho-L-threonyl-[protein] + ADP + H(+)</text>
        <dbReference type="Rhea" id="RHEA:46608"/>
        <dbReference type="Rhea" id="RHEA-COMP:11060"/>
        <dbReference type="Rhea" id="RHEA-COMP:11605"/>
        <dbReference type="ChEBI" id="CHEBI:15378"/>
        <dbReference type="ChEBI" id="CHEBI:30013"/>
        <dbReference type="ChEBI" id="CHEBI:30616"/>
        <dbReference type="ChEBI" id="CHEBI:61977"/>
        <dbReference type="ChEBI" id="CHEBI:456216"/>
        <dbReference type="EC" id="2.7.11.24"/>
    </reaction>
</comment>
<keyword evidence="4 7" id="KW-0418">Kinase</keyword>
<evidence type="ECO:0000256" key="3">
    <source>
        <dbReference type="ARBA" id="ARBA00022741"/>
    </source>
</evidence>
<comment type="activity regulation">
    <text evidence="7">Activated by threonine and tyrosine phosphorylation.</text>
</comment>
<protein>
    <recommendedName>
        <fullName evidence="7">Mitogen-activated protein kinase</fullName>
        <ecNumber evidence="7">2.7.11.24</ecNumber>
    </recommendedName>
</protein>
<dbReference type="InterPro" id="IPR011009">
    <property type="entry name" value="Kinase-like_dom_sf"/>
</dbReference>
<accession>A0A397C5R5</accession>
<evidence type="ECO:0000256" key="1">
    <source>
        <dbReference type="ARBA" id="ARBA00022527"/>
    </source>
</evidence>
<evidence type="ECO:0000313" key="10">
    <source>
        <dbReference type="EMBL" id="RHY36765.1"/>
    </source>
</evidence>
<dbReference type="PROSITE" id="PS00107">
    <property type="entry name" value="PROTEIN_KINASE_ATP"/>
    <property type="match status" value="1"/>
</dbReference>
<evidence type="ECO:0000256" key="6">
    <source>
        <dbReference type="PROSITE-ProRule" id="PRU10141"/>
    </source>
</evidence>
<dbReference type="VEuPathDB" id="FungiDB:H257_06698"/>
<feature type="domain" description="Protein kinase" evidence="9">
    <location>
        <begin position="855"/>
        <end position="1148"/>
    </location>
</feature>
<dbReference type="CDD" id="cd07834">
    <property type="entry name" value="STKc_MAPK"/>
    <property type="match status" value="1"/>
</dbReference>
<dbReference type="InterPro" id="IPR003527">
    <property type="entry name" value="MAP_kinase_CS"/>
</dbReference>
<sequence>MFACGQDIHTTMLARHPTLDEEFGAVQSPHKDVDFLLPPPLKEITPNMQQKTDAPISLSLSLSDGQDLKDLLAIHLTMMTVLAPLPQWQGVALAKVDTWGPHQVLLQVEQLRHTDQVRLTLSSDPRTPRTRHVERSILYRILRNIQELLQPEEKVPLRPRRKNSIFDGDHEDVVLAALRRQHLEPGDLEEKEDNPSYVVPRTPVESVPEEFDAPPAATPPPPPVPVHTFSYHVPDDGLNNLDDLPTRKRSNTLRYHMNKDSLGGIAFEGYLSKKGDLLAAWKSCYCVLEGLTLAIYDSREDFMADVGLKVRVILLEVNDDVAKPHGFAIKTEGHKTQHLASRTAFEKEQWIRAIRLQLVKGNRSVADDYIAFGSQPMDVPVFYSLLSSLLREEISDFPMLCRNIHPDVLLTSNYPPIVPFWGQYRRYDGLLLFISALLETVDVESFEMADCVQLLPDTTPVDCTLAPASPAMIPHTKRLVVTGKETLAIKQPTSSDGSTSASGDALRRVTQLFVHELWLDYKDRLVRWHVNGDSVALSVAFDACDKGKGLRLILPGETSSIHQSIPPGTFYVQLLKAHSLGFVDAPDKNRGVYVRCVLDEGTHIERTLDGLTTKESGDVKLSTPSPATRLLRGIQRVTGTSMERPFASFGDKSGCVTQIVYHTDAPEWNSNVRLAFPGCPRGGQYFLRIEVYQSRFMKSDVLIGVCKVNLSPHMALLAGSAEAKATGALSRCVTAICDKLNRYNLCDIYNDCKEWWAPPTVFRGKLQMSIVFAPHATSSSAANGTAMYAAADHDATERMREYFSTQDSQVKASNVHGLEVNMPSLFRSVSISDVDVRDNYVIMGKKSLFDIPKRYQVIKVLGSGSYGEVIAASDTHSGASVAIKKVPQAFRELLDTKRILRELCLLRQLKHPHVIRLWDVLRPTRCLEMEDIYLVTDLMETDLHRVIHSTQTLSDQHVGYFMLQMFRALKYLHSANIFHRDLKPSNILLTTQCELKICDLGLARSLDVVAPVHANLTEYVVTRWYRAPEVLLDGSRYGASIDMWSAGCIMVCNAEMLGRKPLFPGSSTVNQLGKIFNVLGTPSSAYIDRLLKPAAQRWVEKQTYRPALAFSELYPQTNVLAIDLLAKLLTLDPQSRLTADQALAHPYITSLGLMYDPTLDLFDGTVDSSHENVPEVKEDMQRAVFEQVCIFHPEAREAEKRLAAQDVPHVVSPTTGRLRRAVQ</sequence>
<feature type="binding site" evidence="6">
    <location>
        <position position="885"/>
    </location>
    <ligand>
        <name>ATP</name>
        <dbReference type="ChEBI" id="CHEBI:30616"/>
    </ligand>
</feature>
<evidence type="ECO:0000256" key="7">
    <source>
        <dbReference type="RuleBase" id="RU361165"/>
    </source>
</evidence>
<dbReference type="FunFam" id="1.10.510.10:FF:000040">
    <property type="entry name" value="Mitogen-activated protein kinase"/>
    <property type="match status" value="1"/>
</dbReference>